<dbReference type="OMA" id="VPIMRIT"/>
<dbReference type="InterPro" id="IPR025521">
    <property type="entry name" value="Neprosin_propep"/>
</dbReference>
<sequence length="191" mass="22224">MVCLKSSLVEILMILVLWFSVLSKYGAEKNYTKVSEKEDMEIKRQLKILNKPPMKKIITKLGDTIDCIDVYKQPAFDHPLLKDHKIQVLNLPIHNDIGTVPIRRTTKRELMFSSLIKRRRKAYPRNPMYHHYVSVETPYNEKNEYYGAKASFGIHNPHVTQNQFSTSQLWIQNGPRDATNSIETGWAVSTY</sequence>
<keyword evidence="4" id="KW-1185">Reference proteome</keyword>
<evidence type="ECO:0000256" key="1">
    <source>
        <dbReference type="SAM" id="SignalP"/>
    </source>
</evidence>
<evidence type="ECO:0000313" key="4">
    <source>
        <dbReference type="Proteomes" id="UP000316621"/>
    </source>
</evidence>
<organism evidence="3 4">
    <name type="scientific">Papaver somniferum</name>
    <name type="common">Opium poppy</name>
    <dbReference type="NCBI Taxonomy" id="3469"/>
    <lineage>
        <taxon>Eukaryota</taxon>
        <taxon>Viridiplantae</taxon>
        <taxon>Streptophyta</taxon>
        <taxon>Embryophyta</taxon>
        <taxon>Tracheophyta</taxon>
        <taxon>Spermatophyta</taxon>
        <taxon>Magnoliopsida</taxon>
        <taxon>Ranunculales</taxon>
        <taxon>Papaveraceae</taxon>
        <taxon>Papaveroideae</taxon>
        <taxon>Papaver</taxon>
    </lineage>
</organism>
<dbReference type="Pfam" id="PF03080">
    <property type="entry name" value="Neprosin"/>
    <property type="match status" value="1"/>
</dbReference>
<name>A0A4Y7LAR7_PAPSO</name>
<dbReference type="Gramene" id="RZC81740">
    <property type="protein sequence ID" value="RZC81740"/>
    <property type="gene ID" value="C5167_044328"/>
</dbReference>
<gene>
    <name evidence="3" type="ORF">C5167_044328</name>
</gene>
<dbReference type="PANTHER" id="PTHR31589:SF110">
    <property type="entry name" value="PROTEIN, PUTATIVE (DUF239)-RELATED"/>
    <property type="match status" value="1"/>
</dbReference>
<dbReference type="InterPro" id="IPR053168">
    <property type="entry name" value="Glutamic_endopeptidase"/>
</dbReference>
<dbReference type="AlphaFoldDB" id="A0A4Y7LAR7"/>
<evidence type="ECO:0000259" key="2">
    <source>
        <dbReference type="PROSITE" id="PS52045"/>
    </source>
</evidence>
<reference evidence="3 4" key="1">
    <citation type="journal article" date="2018" name="Science">
        <title>The opium poppy genome and morphinan production.</title>
        <authorList>
            <person name="Guo L."/>
            <person name="Winzer T."/>
            <person name="Yang X."/>
            <person name="Li Y."/>
            <person name="Ning Z."/>
            <person name="He Z."/>
            <person name="Teodor R."/>
            <person name="Lu Y."/>
            <person name="Bowser T.A."/>
            <person name="Graham I.A."/>
            <person name="Ye K."/>
        </authorList>
    </citation>
    <scope>NUCLEOTIDE SEQUENCE [LARGE SCALE GENOMIC DNA]</scope>
    <source>
        <strain evidence="4">cv. HN1</strain>
        <tissue evidence="3">Leaves</tissue>
    </source>
</reference>
<dbReference type="EMBL" id="CM010724">
    <property type="protein sequence ID" value="RZC81740.1"/>
    <property type="molecule type" value="Genomic_DNA"/>
</dbReference>
<dbReference type="PROSITE" id="PS52045">
    <property type="entry name" value="NEPROSIN_PEP_CD"/>
    <property type="match status" value="1"/>
</dbReference>
<dbReference type="Proteomes" id="UP000316621">
    <property type="component" value="Chromosome 10"/>
</dbReference>
<feature type="domain" description="Neprosin PEP catalytic" evidence="2">
    <location>
        <begin position="125"/>
        <end position="191"/>
    </location>
</feature>
<feature type="signal peptide" evidence="1">
    <location>
        <begin position="1"/>
        <end position="23"/>
    </location>
</feature>
<feature type="chain" id="PRO_5021414975" description="Neprosin PEP catalytic domain-containing protein" evidence="1">
    <location>
        <begin position="24"/>
        <end position="191"/>
    </location>
</feature>
<keyword evidence="1" id="KW-0732">Signal</keyword>
<proteinExistence type="predicted"/>
<protein>
    <recommendedName>
        <fullName evidence="2">Neprosin PEP catalytic domain-containing protein</fullName>
    </recommendedName>
</protein>
<dbReference type="PANTHER" id="PTHR31589">
    <property type="entry name" value="PROTEIN, PUTATIVE (DUF239)-RELATED-RELATED"/>
    <property type="match status" value="1"/>
</dbReference>
<dbReference type="InterPro" id="IPR004314">
    <property type="entry name" value="Neprosin"/>
</dbReference>
<dbReference type="Pfam" id="PF14365">
    <property type="entry name" value="Neprosin_AP"/>
    <property type="match status" value="1"/>
</dbReference>
<accession>A0A4Y7LAR7</accession>
<evidence type="ECO:0000313" key="3">
    <source>
        <dbReference type="EMBL" id="RZC81740.1"/>
    </source>
</evidence>